<keyword evidence="1" id="KW-0812">Transmembrane</keyword>
<proteinExistence type="predicted"/>
<dbReference type="EMBL" id="HBGV01008413">
    <property type="protein sequence ID" value="CAD9488937.1"/>
    <property type="molecule type" value="Transcribed_RNA"/>
</dbReference>
<sequence>MEIPFARVTPTKAAKMLKTNSHTLFSIVGTCLNMLVLARFLHHFRASLFENSAHFRPIITTRSFQRACGDLFTPAAHVFLTGIVTFDVTRDAAPDVLAAADVSEGPASDGCFSSLDNRGR</sequence>
<gene>
    <name evidence="2" type="ORF">HTAM1171_LOCUS5198</name>
</gene>
<keyword evidence="1" id="KW-0472">Membrane</keyword>
<evidence type="ECO:0000313" key="2">
    <source>
        <dbReference type="EMBL" id="CAD9488937.1"/>
    </source>
</evidence>
<protein>
    <submittedName>
        <fullName evidence="2">Uncharacterized protein</fullName>
    </submittedName>
</protein>
<name>A0A7S2HG92_9STRA</name>
<accession>A0A7S2HG92</accession>
<dbReference type="AlphaFoldDB" id="A0A7S2HG92"/>
<evidence type="ECO:0000256" key="1">
    <source>
        <dbReference type="SAM" id="Phobius"/>
    </source>
</evidence>
<keyword evidence="1" id="KW-1133">Transmembrane helix</keyword>
<organism evidence="2">
    <name type="scientific">Helicotheca tamesis</name>
    <dbReference type="NCBI Taxonomy" id="374047"/>
    <lineage>
        <taxon>Eukaryota</taxon>
        <taxon>Sar</taxon>
        <taxon>Stramenopiles</taxon>
        <taxon>Ochrophyta</taxon>
        <taxon>Bacillariophyta</taxon>
        <taxon>Mediophyceae</taxon>
        <taxon>Lithodesmiophycidae</taxon>
        <taxon>Lithodesmiales</taxon>
        <taxon>Lithodesmiaceae</taxon>
        <taxon>Helicotheca</taxon>
    </lineage>
</organism>
<reference evidence="2" key="1">
    <citation type="submission" date="2021-01" db="EMBL/GenBank/DDBJ databases">
        <authorList>
            <person name="Corre E."/>
            <person name="Pelletier E."/>
            <person name="Niang G."/>
            <person name="Scheremetjew M."/>
            <person name="Finn R."/>
            <person name="Kale V."/>
            <person name="Holt S."/>
            <person name="Cochrane G."/>
            <person name="Meng A."/>
            <person name="Brown T."/>
            <person name="Cohen L."/>
        </authorList>
    </citation>
    <scope>NUCLEOTIDE SEQUENCE</scope>
    <source>
        <strain evidence="2">CCMP826</strain>
    </source>
</reference>
<feature type="transmembrane region" description="Helical" evidence="1">
    <location>
        <begin position="23"/>
        <end position="41"/>
    </location>
</feature>